<keyword evidence="3" id="KW-1185">Reference proteome</keyword>
<comment type="caution">
    <text evidence="2">The sequence shown here is derived from an EMBL/GenBank/DDBJ whole genome shotgun (WGS) entry which is preliminary data.</text>
</comment>
<sequence length="189" mass="21025">MLMEYQKETISWILNFFTPIVKILKWMNLCSSPRWFTDGAGQQSKTKRAEFCQGGQALEGEDRPRRIFHGEQSGNRAPRRPVLTVCKRRVREATESLDLPPGGDRYLDRGFEGTVTEPEPPGPHGRRDREDRERLQAAAISTPAGGAERFGTASSSCGSKTTAEPAAQVPSKGTRRVKGRYCETVGARE</sequence>
<feature type="compositionally biased region" description="Basic and acidic residues" evidence="1">
    <location>
        <begin position="125"/>
        <end position="135"/>
    </location>
</feature>
<evidence type="ECO:0000256" key="1">
    <source>
        <dbReference type="SAM" id="MobiDB-lite"/>
    </source>
</evidence>
<evidence type="ECO:0000313" key="2">
    <source>
        <dbReference type="EMBL" id="RXN01224.1"/>
    </source>
</evidence>
<name>A0A662YZD5_ACIRT</name>
<feature type="region of interest" description="Disordered" evidence="1">
    <location>
        <begin position="93"/>
        <end position="189"/>
    </location>
</feature>
<gene>
    <name evidence="2" type="ORF">EOD39_7527</name>
</gene>
<evidence type="ECO:0000313" key="3">
    <source>
        <dbReference type="Proteomes" id="UP000289886"/>
    </source>
</evidence>
<feature type="compositionally biased region" description="Polar residues" evidence="1">
    <location>
        <begin position="152"/>
        <end position="162"/>
    </location>
</feature>
<proteinExistence type="predicted"/>
<organism evidence="2 3">
    <name type="scientific">Acipenser ruthenus</name>
    <name type="common">Sterlet sturgeon</name>
    <dbReference type="NCBI Taxonomy" id="7906"/>
    <lineage>
        <taxon>Eukaryota</taxon>
        <taxon>Metazoa</taxon>
        <taxon>Chordata</taxon>
        <taxon>Craniata</taxon>
        <taxon>Vertebrata</taxon>
        <taxon>Euteleostomi</taxon>
        <taxon>Actinopterygii</taxon>
        <taxon>Chondrostei</taxon>
        <taxon>Acipenseriformes</taxon>
        <taxon>Acipenseridae</taxon>
        <taxon>Acipenser</taxon>
    </lineage>
</organism>
<dbReference type="AlphaFoldDB" id="A0A662YZD5"/>
<dbReference type="Proteomes" id="UP000289886">
    <property type="component" value="Unassembled WGS sequence"/>
</dbReference>
<dbReference type="EMBL" id="SCEB01000069">
    <property type="protein sequence ID" value="RXN01224.1"/>
    <property type="molecule type" value="Genomic_DNA"/>
</dbReference>
<reference evidence="2 3" key="1">
    <citation type="submission" date="2019-01" db="EMBL/GenBank/DDBJ databases">
        <title>Draft Genome and Complete Hox-Cluster Characterization of the Sterlet Sturgeon (Acipenser ruthenus).</title>
        <authorList>
            <person name="Wei Q."/>
        </authorList>
    </citation>
    <scope>NUCLEOTIDE SEQUENCE [LARGE SCALE GENOMIC DNA]</scope>
    <source>
        <strain evidence="2">WHYD16114868_AA</strain>
        <tissue evidence="2">Blood</tissue>
    </source>
</reference>
<protein>
    <submittedName>
        <fullName evidence="2">Uncharacterized protein</fullName>
    </submittedName>
</protein>
<accession>A0A662YZD5</accession>